<dbReference type="GO" id="GO:0022857">
    <property type="term" value="F:transmembrane transporter activity"/>
    <property type="evidence" value="ECO:0007669"/>
    <property type="project" value="InterPro"/>
</dbReference>
<keyword evidence="2" id="KW-1003">Cell membrane</keyword>
<accession>A0A3B1CYU9</accession>
<comment type="subcellular location">
    <subcellularLocation>
        <location evidence="1">Cell membrane</location>
        <topology evidence="1">Single-pass membrane protein</topology>
    </subcellularLocation>
</comment>
<dbReference type="EMBL" id="UOGI01000041">
    <property type="protein sequence ID" value="VAX29068.1"/>
    <property type="molecule type" value="Genomic_DNA"/>
</dbReference>
<protein>
    <recommendedName>
        <fullName evidence="7">Protein TolR</fullName>
    </recommendedName>
</protein>
<dbReference type="Gene3D" id="3.30.420.270">
    <property type="match status" value="1"/>
</dbReference>
<feature type="non-terminal residue" evidence="6">
    <location>
        <position position="1"/>
    </location>
</feature>
<evidence type="ECO:0000256" key="5">
    <source>
        <dbReference type="ARBA" id="ARBA00023136"/>
    </source>
</evidence>
<keyword evidence="4" id="KW-1133">Transmembrane helix</keyword>
<name>A0A3B1CYU9_9ZZZZ</name>
<reference evidence="6" key="1">
    <citation type="submission" date="2018-06" db="EMBL/GenBank/DDBJ databases">
        <authorList>
            <person name="Zhirakovskaya E."/>
        </authorList>
    </citation>
    <scope>NUCLEOTIDE SEQUENCE</scope>
</reference>
<dbReference type="AlphaFoldDB" id="A0A3B1CYU9"/>
<dbReference type="PANTHER" id="PTHR30558:SF7">
    <property type="entry name" value="TOL-PAL SYSTEM PROTEIN TOLR"/>
    <property type="match status" value="1"/>
</dbReference>
<evidence type="ECO:0000256" key="3">
    <source>
        <dbReference type="ARBA" id="ARBA00022692"/>
    </source>
</evidence>
<evidence type="ECO:0000256" key="1">
    <source>
        <dbReference type="ARBA" id="ARBA00004162"/>
    </source>
</evidence>
<evidence type="ECO:0000256" key="4">
    <source>
        <dbReference type="ARBA" id="ARBA00022989"/>
    </source>
</evidence>
<dbReference type="InterPro" id="IPR003400">
    <property type="entry name" value="ExbD"/>
</dbReference>
<dbReference type="GO" id="GO:0005886">
    <property type="term" value="C:plasma membrane"/>
    <property type="evidence" value="ECO:0007669"/>
    <property type="project" value="UniProtKB-SubCell"/>
</dbReference>
<sequence length="91" mass="10350">DLPKARGKALPAQERITVTVRKNGKIYLNNKVVSIQEMRRRLKAISKLNPTLYLKADRRVPYGKVIKVMAEIKDAGIEKVGLITEPRARVR</sequence>
<keyword evidence="3" id="KW-0812">Transmembrane</keyword>
<keyword evidence="5" id="KW-0472">Membrane</keyword>
<evidence type="ECO:0000313" key="6">
    <source>
        <dbReference type="EMBL" id="VAX29068.1"/>
    </source>
</evidence>
<evidence type="ECO:0000256" key="2">
    <source>
        <dbReference type="ARBA" id="ARBA00022475"/>
    </source>
</evidence>
<evidence type="ECO:0008006" key="7">
    <source>
        <dbReference type="Google" id="ProtNLM"/>
    </source>
</evidence>
<proteinExistence type="predicted"/>
<dbReference type="Pfam" id="PF02472">
    <property type="entry name" value="ExbD"/>
    <property type="match status" value="1"/>
</dbReference>
<gene>
    <name evidence="6" type="ORF">MNBD_NITROSPIRAE03-1183</name>
</gene>
<dbReference type="PANTHER" id="PTHR30558">
    <property type="entry name" value="EXBD MEMBRANE COMPONENT OF PMF-DRIVEN MACROMOLECULE IMPORT SYSTEM"/>
    <property type="match status" value="1"/>
</dbReference>
<organism evidence="6">
    <name type="scientific">hydrothermal vent metagenome</name>
    <dbReference type="NCBI Taxonomy" id="652676"/>
    <lineage>
        <taxon>unclassified sequences</taxon>
        <taxon>metagenomes</taxon>
        <taxon>ecological metagenomes</taxon>
    </lineage>
</organism>